<dbReference type="AlphaFoldDB" id="A0A4X1SD63"/>
<sequence length="60" mass="6596">MPSRVIYGGPTIAAARFVGVSVLQIMKHTEPQVKQVFHSLSKSAFNSGYYRGGVEPKMIK</sequence>
<reference evidence="1" key="2">
    <citation type="submission" date="2025-08" db="UniProtKB">
        <authorList>
            <consortium name="Ensembl"/>
        </authorList>
    </citation>
    <scope>IDENTIFICATION</scope>
</reference>
<evidence type="ECO:0000313" key="1">
    <source>
        <dbReference type="Ensembl" id="ENSSSCP00070000080.1"/>
    </source>
</evidence>
<evidence type="ECO:0000313" key="2">
    <source>
        <dbReference type="Proteomes" id="UP000314985"/>
    </source>
</evidence>
<protein>
    <submittedName>
        <fullName evidence="1">Uncharacterized protein</fullName>
    </submittedName>
</protein>
<reference evidence="1 2" key="1">
    <citation type="submission" date="2017-08" db="EMBL/GenBank/DDBJ databases">
        <title>USMARCv1.0.</title>
        <authorList>
            <person name="Hannum G.I."/>
            <person name="Koren S."/>
            <person name="Schroeder S.G."/>
            <person name="Chin S.C."/>
            <person name="Nonneman D.J."/>
            <person name="Becker S.A."/>
            <person name="Rosen B.D."/>
            <person name="Bickhart D.M."/>
            <person name="Putnam N.H."/>
            <person name="Green R.E."/>
            <person name="Tuggle C.K."/>
            <person name="Liu H."/>
            <person name="Rohrer G.A."/>
            <person name="Warr A."/>
            <person name="Hall R."/>
            <person name="Kim K."/>
            <person name="Hume D.A."/>
            <person name="Talbot R."/>
            <person name="Chow W."/>
            <person name="Howe K."/>
            <person name="Schwartz A.S."/>
            <person name="Watson M."/>
            <person name="Archibald A.L."/>
            <person name="Phillippy A.M."/>
            <person name="Smith T.P.L."/>
        </authorList>
    </citation>
    <scope>NUCLEOTIDE SEQUENCE [LARGE SCALE GENOMIC DNA]</scope>
</reference>
<proteinExistence type="predicted"/>
<accession>A0A4X1SD63</accession>
<dbReference type="Ensembl" id="ENSSSCT00070000086.1">
    <property type="protein sequence ID" value="ENSSSCP00070000080.1"/>
    <property type="gene ID" value="ENSSSCG00070000058.1"/>
</dbReference>
<name>A0A4X1SD63_PIG</name>
<dbReference type="Proteomes" id="UP000314985">
    <property type="component" value="Chromosome 2"/>
</dbReference>
<organism evidence="1 2">
    <name type="scientific">Sus scrofa</name>
    <name type="common">Pig</name>
    <dbReference type="NCBI Taxonomy" id="9823"/>
    <lineage>
        <taxon>Eukaryota</taxon>
        <taxon>Metazoa</taxon>
        <taxon>Chordata</taxon>
        <taxon>Craniata</taxon>
        <taxon>Vertebrata</taxon>
        <taxon>Euteleostomi</taxon>
        <taxon>Mammalia</taxon>
        <taxon>Eutheria</taxon>
        <taxon>Laurasiatheria</taxon>
        <taxon>Artiodactyla</taxon>
        <taxon>Suina</taxon>
        <taxon>Suidae</taxon>
        <taxon>Sus</taxon>
    </lineage>
</organism>